<evidence type="ECO:0000259" key="8">
    <source>
        <dbReference type="Pfam" id="PF01694"/>
    </source>
</evidence>
<protein>
    <submittedName>
        <fullName evidence="9">Membrane associated serine protease, rhomboid family</fullName>
    </submittedName>
</protein>
<dbReference type="InterPro" id="IPR050925">
    <property type="entry name" value="Rhomboid_protease_S54"/>
</dbReference>
<feature type="transmembrane region" description="Helical" evidence="7">
    <location>
        <begin position="166"/>
        <end position="186"/>
    </location>
</feature>
<evidence type="ECO:0000256" key="6">
    <source>
        <dbReference type="ARBA" id="ARBA00023136"/>
    </source>
</evidence>
<dbReference type="STRING" id="673521.SAMN05660991_03419"/>
<dbReference type="PANTHER" id="PTHR43731:SF14">
    <property type="entry name" value="PRESENILIN-ASSOCIATED RHOMBOID-LIKE PROTEIN, MITOCHONDRIAL"/>
    <property type="match status" value="1"/>
</dbReference>
<feature type="transmembrane region" description="Helical" evidence="7">
    <location>
        <begin position="105"/>
        <end position="129"/>
    </location>
</feature>
<dbReference type="AlphaFoldDB" id="A0A1H8VBL0"/>
<proteinExistence type="inferred from homology"/>
<feature type="transmembrane region" description="Helical" evidence="7">
    <location>
        <begin position="141"/>
        <end position="160"/>
    </location>
</feature>
<evidence type="ECO:0000313" key="9">
    <source>
        <dbReference type="EMBL" id="SEP12756.1"/>
    </source>
</evidence>
<dbReference type="PANTHER" id="PTHR43731">
    <property type="entry name" value="RHOMBOID PROTEASE"/>
    <property type="match status" value="1"/>
</dbReference>
<feature type="transmembrane region" description="Helical" evidence="7">
    <location>
        <begin position="217"/>
        <end position="234"/>
    </location>
</feature>
<evidence type="ECO:0000256" key="1">
    <source>
        <dbReference type="ARBA" id="ARBA00004141"/>
    </source>
</evidence>
<dbReference type="EMBL" id="FOEE01000011">
    <property type="protein sequence ID" value="SEP12756.1"/>
    <property type="molecule type" value="Genomic_DNA"/>
</dbReference>
<feature type="domain" description="Peptidase S54 rhomboid" evidence="8">
    <location>
        <begin position="101"/>
        <end position="230"/>
    </location>
</feature>
<feature type="transmembrane region" description="Helical" evidence="7">
    <location>
        <begin position="241"/>
        <end position="264"/>
    </location>
</feature>
<dbReference type="InterPro" id="IPR022764">
    <property type="entry name" value="Peptidase_S54_rhomboid_dom"/>
</dbReference>
<gene>
    <name evidence="9" type="ORF">SAMN05660991_03419</name>
</gene>
<keyword evidence="5 7" id="KW-1133">Transmembrane helix</keyword>
<dbReference type="Proteomes" id="UP000198960">
    <property type="component" value="Unassembled WGS sequence"/>
</dbReference>
<evidence type="ECO:0000256" key="3">
    <source>
        <dbReference type="ARBA" id="ARBA00022692"/>
    </source>
</evidence>
<dbReference type="Pfam" id="PF01694">
    <property type="entry name" value="Rhomboid"/>
    <property type="match status" value="1"/>
</dbReference>
<keyword evidence="4" id="KW-0378">Hydrolase</keyword>
<evidence type="ECO:0000256" key="2">
    <source>
        <dbReference type="ARBA" id="ARBA00009045"/>
    </source>
</evidence>
<evidence type="ECO:0000256" key="5">
    <source>
        <dbReference type="ARBA" id="ARBA00022989"/>
    </source>
</evidence>
<evidence type="ECO:0000256" key="7">
    <source>
        <dbReference type="SAM" id="Phobius"/>
    </source>
</evidence>
<evidence type="ECO:0000256" key="4">
    <source>
        <dbReference type="ARBA" id="ARBA00022801"/>
    </source>
</evidence>
<keyword evidence="3 7" id="KW-0812">Transmembrane</keyword>
<dbReference type="InterPro" id="IPR035952">
    <property type="entry name" value="Rhomboid-like_sf"/>
</dbReference>
<reference evidence="10" key="1">
    <citation type="submission" date="2016-10" db="EMBL/GenBank/DDBJ databases">
        <authorList>
            <person name="Varghese N."/>
            <person name="Submissions S."/>
        </authorList>
    </citation>
    <scope>NUCLEOTIDE SEQUENCE [LARGE SCALE GENOMIC DNA]</scope>
    <source>
        <strain evidence="10">DSM 45413</strain>
    </source>
</reference>
<feature type="transmembrane region" description="Helical" evidence="7">
    <location>
        <begin position="48"/>
        <end position="72"/>
    </location>
</feature>
<dbReference type="GO" id="GO:0016020">
    <property type="term" value="C:membrane"/>
    <property type="evidence" value="ECO:0007669"/>
    <property type="project" value="UniProtKB-SubCell"/>
</dbReference>
<dbReference type="Gene3D" id="1.20.1540.10">
    <property type="entry name" value="Rhomboid-like"/>
    <property type="match status" value="1"/>
</dbReference>
<dbReference type="SUPFAM" id="SSF144091">
    <property type="entry name" value="Rhomboid-like"/>
    <property type="match status" value="1"/>
</dbReference>
<keyword evidence="9" id="KW-0645">Protease</keyword>
<accession>A0A1H8VBL0</accession>
<comment type="similarity">
    <text evidence="2">Belongs to the peptidase S54 family.</text>
</comment>
<name>A0A1H8VBL0_9ACTN</name>
<organism evidence="9 10">
    <name type="scientific">Trujillonella endophytica</name>
    <dbReference type="NCBI Taxonomy" id="673521"/>
    <lineage>
        <taxon>Bacteria</taxon>
        <taxon>Bacillati</taxon>
        <taxon>Actinomycetota</taxon>
        <taxon>Actinomycetes</taxon>
        <taxon>Geodermatophilales</taxon>
        <taxon>Geodermatophilaceae</taxon>
        <taxon>Trujillonella</taxon>
    </lineage>
</organism>
<feature type="transmembrane region" description="Helical" evidence="7">
    <location>
        <begin position="193"/>
        <end position="211"/>
    </location>
</feature>
<sequence>MRCGRPICPECMTSASVGFQCPECIRAGRASVPAPRGTPPVRAAGRQWGVVTLTLIAVNVAMFVATAVSAYADGERPLDNHRSSLFLDLQLAPALVQEGGEDWRLLTAAFLHIGITHLALNMLALLLFGSELERALGRWRYLAVYLLSALGGSVAVSLFGDPWVPVAGASGAIWGLMGAFGVLAVTSRGDVRGIVTLLVLNLAVSILVPGISLLGHLGGLVVGVVAAGIVVLARRRTEWQGLCLLLLTAVLCVTALTVPTLAVLDF</sequence>
<dbReference type="GO" id="GO:0004252">
    <property type="term" value="F:serine-type endopeptidase activity"/>
    <property type="evidence" value="ECO:0007669"/>
    <property type="project" value="InterPro"/>
</dbReference>
<keyword evidence="10" id="KW-1185">Reference proteome</keyword>
<comment type="subcellular location">
    <subcellularLocation>
        <location evidence="1">Membrane</location>
        <topology evidence="1">Multi-pass membrane protein</topology>
    </subcellularLocation>
</comment>
<evidence type="ECO:0000313" key="10">
    <source>
        <dbReference type="Proteomes" id="UP000198960"/>
    </source>
</evidence>
<dbReference type="GO" id="GO:0006508">
    <property type="term" value="P:proteolysis"/>
    <property type="evidence" value="ECO:0007669"/>
    <property type="project" value="UniProtKB-KW"/>
</dbReference>
<keyword evidence="6 7" id="KW-0472">Membrane</keyword>